<organism evidence="3 4">
    <name type="scientific">Handelsmanbacteria sp. (strain RIFCSPLOWO2_12_FULL_64_10)</name>
    <dbReference type="NCBI Taxonomy" id="1817868"/>
    <lineage>
        <taxon>Bacteria</taxon>
        <taxon>Candidatus Handelsmaniibacteriota</taxon>
    </lineage>
</organism>
<dbReference type="InterPro" id="IPR050194">
    <property type="entry name" value="Glycosyltransferase_grp1"/>
</dbReference>
<dbReference type="EMBL" id="MFKF01000399">
    <property type="protein sequence ID" value="OGG44591.1"/>
    <property type="molecule type" value="Genomic_DNA"/>
</dbReference>
<dbReference type="CDD" id="cd03801">
    <property type="entry name" value="GT4_PimA-like"/>
    <property type="match status" value="1"/>
</dbReference>
<dbReference type="Proteomes" id="UP000178606">
    <property type="component" value="Unassembled WGS sequence"/>
</dbReference>
<dbReference type="PANTHER" id="PTHR45947">
    <property type="entry name" value="SULFOQUINOVOSYL TRANSFERASE SQD2"/>
    <property type="match status" value="1"/>
</dbReference>
<gene>
    <name evidence="3" type="ORF">A3F84_05530</name>
</gene>
<evidence type="ECO:0000313" key="4">
    <source>
        <dbReference type="Proteomes" id="UP000178606"/>
    </source>
</evidence>
<dbReference type="InterPro" id="IPR001296">
    <property type="entry name" value="Glyco_trans_1"/>
</dbReference>
<sequence>MKILVISNLFPPHYLGGYEITCGQVCRELERRGHRVVVLTSTHGLIQGAIGGHPGDVRRVLKLYLPFGRPAKLMRARRWWVGRENYRATMDLILRERPDVIFVWSLLRLTLGPAYAAQDSGVPVAYSFNDEYIAGYLPARFGLALRAFSRHVADRVLPNITLRGLTLRNATCISRLLKGNLIARGVPVEDARVIYHGILLDDFPAKPELGGVRMPARVLYVGQLHAYKGVHTLIEAAHMVSSWNGTPAPRVSVVGDGPDAYRRQLHEKAAQGGARVDFVGKVAHAELARIYREHDIFVFPSTWQEPFGLTHLEAMASGTPVISTAGGGHGEFLRDGENALIFEKENAEQLAGHILRLIRDRDLSRRLAIRARAVVEREFSLERYVADLEAFLQETVGDEARNIRKGLAV</sequence>
<feature type="domain" description="Glycosyltransferase subfamily 4-like N-terminal" evidence="2">
    <location>
        <begin position="16"/>
        <end position="198"/>
    </location>
</feature>
<dbReference type="Gene3D" id="3.40.50.2000">
    <property type="entry name" value="Glycogen Phosphorylase B"/>
    <property type="match status" value="2"/>
</dbReference>
<dbReference type="Pfam" id="PF00534">
    <property type="entry name" value="Glycos_transf_1"/>
    <property type="match status" value="1"/>
</dbReference>
<evidence type="ECO:0008006" key="5">
    <source>
        <dbReference type="Google" id="ProtNLM"/>
    </source>
</evidence>
<feature type="domain" description="Glycosyl transferase family 1" evidence="1">
    <location>
        <begin position="215"/>
        <end position="372"/>
    </location>
</feature>
<dbReference type="PANTHER" id="PTHR45947:SF3">
    <property type="entry name" value="SULFOQUINOVOSYL TRANSFERASE SQD2"/>
    <property type="match status" value="1"/>
</dbReference>
<evidence type="ECO:0000259" key="1">
    <source>
        <dbReference type="Pfam" id="PF00534"/>
    </source>
</evidence>
<accession>A0A1F6C637</accession>
<dbReference type="AlphaFoldDB" id="A0A1F6C637"/>
<protein>
    <recommendedName>
        <fullName evidence="5">Glycosyltransferase subfamily 4-like N-terminal domain-containing protein</fullName>
    </recommendedName>
</protein>
<evidence type="ECO:0000259" key="2">
    <source>
        <dbReference type="Pfam" id="PF13439"/>
    </source>
</evidence>
<comment type="caution">
    <text evidence="3">The sequence shown here is derived from an EMBL/GenBank/DDBJ whole genome shotgun (WGS) entry which is preliminary data.</text>
</comment>
<dbReference type="GO" id="GO:0016757">
    <property type="term" value="F:glycosyltransferase activity"/>
    <property type="evidence" value="ECO:0007669"/>
    <property type="project" value="InterPro"/>
</dbReference>
<name>A0A1F6C637_HANXR</name>
<dbReference type="InterPro" id="IPR028098">
    <property type="entry name" value="Glyco_trans_4-like_N"/>
</dbReference>
<reference evidence="3 4" key="1">
    <citation type="journal article" date="2016" name="Nat. Commun.">
        <title>Thousands of microbial genomes shed light on interconnected biogeochemical processes in an aquifer system.</title>
        <authorList>
            <person name="Anantharaman K."/>
            <person name="Brown C.T."/>
            <person name="Hug L.A."/>
            <person name="Sharon I."/>
            <person name="Castelle C.J."/>
            <person name="Probst A.J."/>
            <person name="Thomas B.C."/>
            <person name="Singh A."/>
            <person name="Wilkins M.J."/>
            <person name="Karaoz U."/>
            <person name="Brodie E.L."/>
            <person name="Williams K.H."/>
            <person name="Hubbard S.S."/>
            <person name="Banfield J.F."/>
        </authorList>
    </citation>
    <scope>NUCLEOTIDE SEQUENCE [LARGE SCALE GENOMIC DNA]</scope>
    <source>
        <strain evidence="4">RIFCSPLOWO2_12_FULL_64_10</strain>
    </source>
</reference>
<proteinExistence type="predicted"/>
<dbReference type="Pfam" id="PF13439">
    <property type="entry name" value="Glyco_transf_4"/>
    <property type="match status" value="1"/>
</dbReference>
<evidence type="ECO:0000313" key="3">
    <source>
        <dbReference type="EMBL" id="OGG44591.1"/>
    </source>
</evidence>
<dbReference type="SUPFAM" id="SSF53756">
    <property type="entry name" value="UDP-Glycosyltransferase/glycogen phosphorylase"/>
    <property type="match status" value="1"/>
</dbReference>